<proteinExistence type="predicted"/>
<feature type="non-terminal residue" evidence="1">
    <location>
        <position position="33"/>
    </location>
</feature>
<sequence length="33" mass="3427">MADLISLEASIPGLSDVVIQLDMPIIGISSSQI</sequence>
<accession>X1M0M9</accession>
<gene>
    <name evidence="1" type="ORF">S03H2_71162</name>
</gene>
<evidence type="ECO:0000313" key="1">
    <source>
        <dbReference type="EMBL" id="GAH99943.1"/>
    </source>
</evidence>
<name>X1M0M9_9ZZZZ</name>
<comment type="caution">
    <text evidence="1">The sequence shown here is derived from an EMBL/GenBank/DDBJ whole genome shotgun (WGS) entry which is preliminary data.</text>
</comment>
<dbReference type="EMBL" id="BARU01047518">
    <property type="protein sequence ID" value="GAH99943.1"/>
    <property type="molecule type" value="Genomic_DNA"/>
</dbReference>
<protein>
    <submittedName>
        <fullName evidence="1">Uncharacterized protein</fullName>
    </submittedName>
</protein>
<organism evidence="1">
    <name type="scientific">marine sediment metagenome</name>
    <dbReference type="NCBI Taxonomy" id="412755"/>
    <lineage>
        <taxon>unclassified sequences</taxon>
        <taxon>metagenomes</taxon>
        <taxon>ecological metagenomes</taxon>
    </lineage>
</organism>
<dbReference type="AlphaFoldDB" id="X1M0M9"/>
<reference evidence="1" key="1">
    <citation type="journal article" date="2014" name="Front. Microbiol.">
        <title>High frequency of phylogenetically diverse reductive dehalogenase-homologous genes in deep subseafloor sedimentary metagenomes.</title>
        <authorList>
            <person name="Kawai M."/>
            <person name="Futagami T."/>
            <person name="Toyoda A."/>
            <person name="Takaki Y."/>
            <person name="Nishi S."/>
            <person name="Hori S."/>
            <person name="Arai W."/>
            <person name="Tsubouchi T."/>
            <person name="Morono Y."/>
            <person name="Uchiyama I."/>
            <person name="Ito T."/>
            <person name="Fujiyama A."/>
            <person name="Inagaki F."/>
            <person name="Takami H."/>
        </authorList>
    </citation>
    <scope>NUCLEOTIDE SEQUENCE</scope>
    <source>
        <strain evidence="1">Expedition CK06-06</strain>
    </source>
</reference>